<protein>
    <recommendedName>
        <fullName evidence="4">TSL-kinase interacting protein 1</fullName>
    </recommendedName>
</protein>
<dbReference type="PANTHER" id="PTHR21677:SF4">
    <property type="entry name" value="TSL-KINASE INTERACTING-LIKE PROTEIN"/>
    <property type="match status" value="1"/>
</dbReference>
<dbReference type="InterPro" id="IPR055315">
    <property type="entry name" value="Cramped-like"/>
</dbReference>
<reference evidence="2 3" key="1">
    <citation type="submission" date="2024-03" db="EMBL/GenBank/DDBJ databases">
        <authorList>
            <person name="Gkanogiannis A."/>
            <person name="Becerra Lopez-Lavalle L."/>
        </authorList>
    </citation>
    <scope>NUCLEOTIDE SEQUENCE [LARGE SCALE GENOMIC DNA]</scope>
</reference>
<keyword evidence="3" id="KW-1185">Reference proteome</keyword>
<dbReference type="PANTHER" id="PTHR21677">
    <property type="entry name" value="CRAMPED PROTEIN"/>
    <property type="match status" value="1"/>
</dbReference>
<name>A0ABP0YIT9_9ROSI</name>
<sequence>METGRRPDRRAKKLGKRCVKSAYTVGVQKSRKIFSQEIKAIDNAHIEDNLKNVQGSVDRTNSTEVADRTPLIDLYPTQMPHPRTKIKLQLFPINEKTRMALEKDGYHPHLELTLRARKKISSVLNHLISKWGCSNVARGELTLFPYSKPSSLVSGLKWTLEDCDISAGDVYAAVGGSSIFRLRYGWVSTSIPKLHSSSKCLEKGCISTLQIIHGEAKQSEQTMDEIKSSNMNEVNNTAAPEKTVDCSTNPMDNEPPLDSGHQLSSECGILQLDSITNISMGGLLSEASLMGKCSSWDSKIIGGNASVQPAEVITDSLDACIAAAQMRFSGVSKQPHNDQHSSILDAEQTCDAFAMKRLPSSSKDTLSLDASAGGTFQDADSKLFKFPKTPQAHNRSELSQEPSGNESKTDLTFCSRVYHDESSLGLSGINWSDSLGPFDLGLPVSRKVSSSGDGLSTSGFVR</sequence>
<gene>
    <name evidence="2" type="ORF">CITCOLO1_LOCUS12337</name>
</gene>
<dbReference type="Proteomes" id="UP001642487">
    <property type="component" value="Chromosome 4"/>
</dbReference>
<accession>A0ABP0YIT9</accession>
<feature type="region of interest" description="Disordered" evidence="1">
    <location>
        <begin position="388"/>
        <end position="408"/>
    </location>
</feature>
<proteinExistence type="predicted"/>
<evidence type="ECO:0000313" key="2">
    <source>
        <dbReference type="EMBL" id="CAK9320289.1"/>
    </source>
</evidence>
<feature type="compositionally biased region" description="Polar residues" evidence="1">
    <location>
        <begin position="391"/>
        <end position="408"/>
    </location>
</feature>
<organism evidence="2 3">
    <name type="scientific">Citrullus colocynthis</name>
    <name type="common">colocynth</name>
    <dbReference type="NCBI Taxonomy" id="252529"/>
    <lineage>
        <taxon>Eukaryota</taxon>
        <taxon>Viridiplantae</taxon>
        <taxon>Streptophyta</taxon>
        <taxon>Embryophyta</taxon>
        <taxon>Tracheophyta</taxon>
        <taxon>Spermatophyta</taxon>
        <taxon>Magnoliopsida</taxon>
        <taxon>eudicotyledons</taxon>
        <taxon>Gunneridae</taxon>
        <taxon>Pentapetalae</taxon>
        <taxon>rosids</taxon>
        <taxon>fabids</taxon>
        <taxon>Cucurbitales</taxon>
        <taxon>Cucurbitaceae</taxon>
        <taxon>Benincaseae</taxon>
        <taxon>Citrullus</taxon>
    </lineage>
</organism>
<evidence type="ECO:0000313" key="3">
    <source>
        <dbReference type="Proteomes" id="UP001642487"/>
    </source>
</evidence>
<evidence type="ECO:0000256" key="1">
    <source>
        <dbReference type="SAM" id="MobiDB-lite"/>
    </source>
</evidence>
<dbReference type="EMBL" id="OZ021738">
    <property type="protein sequence ID" value="CAK9320289.1"/>
    <property type="molecule type" value="Genomic_DNA"/>
</dbReference>
<evidence type="ECO:0008006" key="4">
    <source>
        <dbReference type="Google" id="ProtNLM"/>
    </source>
</evidence>